<dbReference type="Proteomes" id="UP000023152">
    <property type="component" value="Unassembled WGS sequence"/>
</dbReference>
<feature type="coiled-coil region" evidence="1">
    <location>
        <begin position="989"/>
        <end position="1041"/>
    </location>
</feature>
<evidence type="ECO:0000256" key="2">
    <source>
        <dbReference type="SAM" id="MobiDB-lite"/>
    </source>
</evidence>
<feature type="coiled-coil region" evidence="1">
    <location>
        <begin position="1066"/>
        <end position="1156"/>
    </location>
</feature>
<protein>
    <submittedName>
        <fullName evidence="4">Viral A-type inclusion protein</fullName>
    </submittedName>
</protein>
<organism evidence="4 5">
    <name type="scientific">Reticulomyxa filosa</name>
    <dbReference type="NCBI Taxonomy" id="46433"/>
    <lineage>
        <taxon>Eukaryota</taxon>
        <taxon>Sar</taxon>
        <taxon>Rhizaria</taxon>
        <taxon>Retaria</taxon>
        <taxon>Foraminifera</taxon>
        <taxon>Monothalamids</taxon>
        <taxon>Reticulomyxidae</taxon>
        <taxon>Reticulomyxa</taxon>
    </lineage>
</organism>
<keyword evidence="1" id="KW-0175">Coiled coil</keyword>
<feature type="coiled-coil region" evidence="1">
    <location>
        <begin position="101"/>
        <end position="128"/>
    </location>
</feature>
<feature type="coiled-coil region" evidence="1">
    <location>
        <begin position="624"/>
        <end position="672"/>
    </location>
</feature>
<gene>
    <name evidence="4" type="ORF">RFI_10389</name>
</gene>
<feature type="domain" description="EF-hand" evidence="3">
    <location>
        <begin position="13"/>
        <end position="48"/>
    </location>
</feature>
<evidence type="ECO:0000256" key="1">
    <source>
        <dbReference type="SAM" id="Coils"/>
    </source>
</evidence>
<accession>X6NKA3</accession>
<dbReference type="InterPro" id="IPR002048">
    <property type="entry name" value="EF_hand_dom"/>
</dbReference>
<reference evidence="4 5" key="1">
    <citation type="journal article" date="2013" name="Curr. Biol.">
        <title>The Genome of the Foraminiferan Reticulomyxa filosa.</title>
        <authorList>
            <person name="Glockner G."/>
            <person name="Hulsmann N."/>
            <person name="Schleicher M."/>
            <person name="Noegel A.A."/>
            <person name="Eichinger L."/>
            <person name="Gallinger C."/>
            <person name="Pawlowski J."/>
            <person name="Sierra R."/>
            <person name="Euteneuer U."/>
            <person name="Pillet L."/>
            <person name="Moustafa A."/>
            <person name="Platzer M."/>
            <person name="Groth M."/>
            <person name="Szafranski K."/>
            <person name="Schliwa M."/>
        </authorList>
    </citation>
    <scope>NUCLEOTIDE SEQUENCE [LARGE SCALE GENOMIC DNA]</scope>
</reference>
<feature type="coiled-coil region" evidence="1">
    <location>
        <begin position="911"/>
        <end position="952"/>
    </location>
</feature>
<feature type="coiled-coil region" evidence="1">
    <location>
        <begin position="313"/>
        <end position="354"/>
    </location>
</feature>
<evidence type="ECO:0000313" key="5">
    <source>
        <dbReference type="Proteomes" id="UP000023152"/>
    </source>
</evidence>
<keyword evidence="5" id="KW-1185">Reference proteome</keyword>
<dbReference type="GO" id="GO:0005509">
    <property type="term" value="F:calcium ion binding"/>
    <property type="evidence" value="ECO:0007669"/>
    <property type="project" value="InterPro"/>
</dbReference>
<feature type="coiled-coil region" evidence="1">
    <location>
        <begin position="190"/>
        <end position="217"/>
    </location>
</feature>
<dbReference type="PROSITE" id="PS50222">
    <property type="entry name" value="EF_HAND_2"/>
    <property type="match status" value="1"/>
</dbReference>
<evidence type="ECO:0000259" key="3">
    <source>
        <dbReference type="PROSITE" id="PS50222"/>
    </source>
</evidence>
<feature type="coiled-coil region" evidence="1">
    <location>
        <begin position="417"/>
        <end position="451"/>
    </location>
</feature>
<sequence length="1301" mass="154541">MLEETNNNHKTGVSEQIAESVFNEIDTNDKGFITAFDFNSWKSKCNVVDIASIVAKAVFVYRRFTNKTIYPRIYKIKEKRLKVESYHERQSTDVKRMQYALADERYERIQMEEEKKKLEYQLADATLEKLQKLMKPNNCNMTKMLQYQLAEERLTKFDQDLQTRRVQYELADEKLQRMQLAAERDKVRVHIYLKNELEQLQHELKAENMESVRKSNDDASSNQQEVGTLKDELKLAQYQLADEKMQLIHLQRKHSQVFKKIISKIINCYYLFLSKKKKKLEDDSKKIRYDLAEEKMEKIELVRQLSSKENSLILSLREQLEKEKNANLQLENEKLALKNEVEHLSYQLEESKQKLLEIERYNSFITDEKKKLEFQLAGERMEKLVLVKQLSKPLKLTVVHFLLLSNVIQNNLFFALNHKEADEVEKLNNELEGERNKRKEMEETTHRLQRRASQMGIDLIQENASSSQFELDPFRLQQQLADEKNHRMQIEIEKDKVIRLFHIIFFSFLSLKTRKVNGANEQTKKAQEWENKYPALQASSNFKEDSSVSATEFVEKQEFERLQSLFTEERMEKIKIVYTLFLFSSLLKNKNKNRNIQNGLESQKMQEELHLLREIEETEGVPSYAQLSERVQTLETENAKLRKEYNDVIEKKKALQEQVDTERERSSTLTRRLSVANQVHVNKLLQYASSPILTAPVYSNRLQQPLPMTKEENRQGKEANQQENETKEEIPPPPSYPPPDVIENMASSNTMNTTPNNDTHAHQVIVEDLEDQIRALKTDNKLLNEKIESLIHHNKRKDILCERPLIHVQLLADFIRALPNKHKEKVYERYSGEKETRPSGQVFNILFSFLAMAIRTQDLNSVTPQRSLYAERLQPYVSYIVDQYLHDGQLMSFDQLINDLPQWLIEVTSDMNSFQQKQIELQKEVTTLRERLEETQQEKEQIRRESISLHVQLKEMVLNQEERSLTVYYIFFEDSIDEVYKPSRVVLQEEKLRAKIDQLELDLADERHENTKIKESSKKSMWQLETQVKQLQEEIQRHQWSASEKSPVTELEERQDIQKNDNIETETNLRDERTWAEERLEFYKNEENLTKNELYIGWKKKAEMYKEELQKQKIQMRERDNSILTLIKWKEEAERLYHLEEENGQYKEQVNKLNTQLTDFQKSHEGKKVRAQSIYQLHNDVSNTLEQSKLHHEAIIEKYREDVKQSNTALSEFKQRLDILQKEKYELLSLLTKLTEQKHFEEQMRKNLLEDRQTLKDQVAAMEANKLLIVHTTSETIQSLRDHVKELSLTLRQYQNSQTKI</sequence>
<feature type="compositionally biased region" description="Pro residues" evidence="2">
    <location>
        <begin position="731"/>
        <end position="740"/>
    </location>
</feature>
<feature type="region of interest" description="Disordered" evidence="2">
    <location>
        <begin position="706"/>
        <end position="758"/>
    </location>
</feature>
<feature type="coiled-coil region" evidence="1">
    <location>
        <begin position="1196"/>
        <end position="1297"/>
    </location>
</feature>
<evidence type="ECO:0000313" key="4">
    <source>
        <dbReference type="EMBL" id="ETO26750.1"/>
    </source>
</evidence>
<feature type="compositionally biased region" description="Polar residues" evidence="2">
    <location>
        <begin position="745"/>
        <end position="758"/>
    </location>
</feature>
<comment type="caution">
    <text evidence="4">The sequence shown here is derived from an EMBL/GenBank/DDBJ whole genome shotgun (WGS) entry which is preliminary data.</text>
</comment>
<proteinExistence type="predicted"/>
<dbReference type="EMBL" id="ASPP01007662">
    <property type="protein sequence ID" value="ETO26750.1"/>
    <property type="molecule type" value="Genomic_DNA"/>
</dbReference>
<name>X6NKA3_RETFI</name>